<dbReference type="AlphaFoldDB" id="A0AAV4XB06"/>
<evidence type="ECO:0000313" key="2">
    <source>
        <dbReference type="EMBL" id="GIY91858.1"/>
    </source>
</evidence>
<organism evidence="2 3">
    <name type="scientific">Caerostris extrusa</name>
    <name type="common">Bark spider</name>
    <name type="synonym">Caerostris bankana</name>
    <dbReference type="NCBI Taxonomy" id="172846"/>
    <lineage>
        <taxon>Eukaryota</taxon>
        <taxon>Metazoa</taxon>
        <taxon>Ecdysozoa</taxon>
        <taxon>Arthropoda</taxon>
        <taxon>Chelicerata</taxon>
        <taxon>Arachnida</taxon>
        <taxon>Araneae</taxon>
        <taxon>Araneomorphae</taxon>
        <taxon>Entelegynae</taxon>
        <taxon>Araneoidea</taxon>
        <taxon>Araneidae</taxon>
        <taxon>Caerostris</taxon>
    </lineage>
</organism>
<reference evidence="2 3" key="1">
    <citation type="submission" date="2021-06" db="EMBL/GenBank/DDBJ databases">
        <title>Caerostris extrusa draft genome.</title>
        <authorList>
            <person name="Kono N."/>
            <person name="Arakawa K."/>
        </authorList>
    </citation>
    <scope>NUCLEOTIDE SEQUENCE [LARGE SCALE GENOMIC DNA]</scope>
</reference>
<protein>
    <submittedName>
        <fullName evidence="2">Uncharacterized protein</fullName>
    </submittedName>
</protein>
<name>A0AAV4XB06_CAEEX</name>
<feature type="region of interest" description="Disordered" evidence="1">
    <location>
        <begin position="1"/>
        <end position="43"/>
    </location>
</feature>
<keyword evidence="3" id="KW-1185">Reference proteome</keyword>
<gene>
    <name evidence="2" type="ORF">CEXT_629301</name>
</gene>
<dbReference type="EMBL" id="BPLR01000060">
    <property type="protein sequence ID" value="GIY91858.1"/>
    <property type="molecule type" value="Genomic_DNA"/>
</dbReference>
<dbReference type="Proteomes" id="UP001054945">
    <property type="component" value="Unassembled WGS sequence"/>
</dbReference>
<evidence type="ECO:0000256" key="1">
    <source>
        <dbReference type="SAM" id="MobiDB-lite"/>
    </source>
</evidence>
<accession>A0AAV4XB06</accession>
<proteinExistence type="predicted"/>
<evidence type="ECO:0000313" key="3">
    <source>
        <dbReference type="Proteomes" id="UP001054945"/>
    </source>
</evidence>
<comment type="caution">
    <text evidence="2">The sequence shown here is derived from an EMBL/GenBank/DDBJ whole genome shotgun (WGS) entry which is preliminary data.</text>
</comment>
<sequence length="88" mass="9635">MPEHIMPERANGMVMGNSFSSSPHLSRKKRKSNLAAGLDGRRNFPSAPSLLVGRRNIGWAEKRNDFLVVKTLMWGDAVLGGLSKVLSS</sequence>